<reference evidence="1 2" key="1">
    <citation type="submission" date="2020-07" db="EMBL/GenBank/DDBJ databases">
        <authorList>
            <person name="Partida-Martinez L."/>
            <person name="Huntemann M."/>
            <person name="Clum A."/>
            <person name="Wang J."/>
            <person name="Palaniappan K."/>
            <person name="Ritter S."/>
            <person name="Chen I.-M."/>
            <person name="Stamatis D."/>
            <person name="Reddy T."/>
            <person name="O'Malley R."/>
            <person name="Daum C."/>
            <person name="Shapiro N."/>
            <person name="Ivanova N."/>
            <person name="Kyrpides N."/>
            <person name="Woyke T."/>
        </authorList>
    </citation>
    <scope>NUCLEOTIDE SEQUENCE [LARGE SCALE GENOMIC DNA]</scope>
    <source>
        <strain evidence="1 2">AS2.3</strain>
    </source>
</reference>
<accession>A0A7Y9FQ35</accession>
<evidence type="ECO:0000313" key="1">
    <source>
        <dbReference type="EMBL" id="NYD91388.1"/>
    </source>
</evidence>
<dbReference type="Proteomes" id="UP000517753">
    <property type="component" value="Unassembled WGS sequence"/>
</dbReference>
<dbReference type="RefSeq" id="WP_179509816.1">
    <property type="nucleotide sequence ID" value="NZ_JACCBY010000005.1"/>
</dbReference>
<dbReference type="AlphaFoldDB" id="A0A7Y9FQ35"/>
<gene>
    <name evidence="1" type="ORF">HD841_003196</name>
</gene>
<proteinExistence type="predicted"/>
<name>A0A7Y9FQ35_9SPHN</name>
<reference evidence="1 2" key="2">
    <citation type="submission" date="2020-08" db="EMBL/GenBank/DDBJ databases">
        <title>The Agave Microbiome: Exploring the role of microbial communities in plant adaptations to desert environments.</title>
        <authorList>
            <person name="Partida-Martinez L.P."/>
        </authorList>
    </citation>
    <scope>NUCLEOTIDE SEQUENCE [LARGE SCALE GENOMIC DNA]</scope>
    <source>
        <strain evidence="1 2">AS2.3</strain>
    </source>
</reference>
<evidence type="ECO:0000313" key="2">
    <source>
        <dbReference type="Proteomes" id="UP000517753"/>
    </source>
</evidence>
<dbReference type="EMBL" id="JACCBY010000005">
    <property type="protein sequence ID" value="NYD91388.1"/>
    <property type="molecule type" value="Genomic_DNA"/>
</dbReference>
<comment type="caution">
    <text evidence="1">The sequence shown here is derived from an EMBL/GenBank/DDBJ whole genome shotgun (WGS) entry which is preliminary data.</text>
</comment>
<keyword evidence="2" id="KW-1185">Reference proteome</keyword>
<organism evidence="1 2">
    <name type="scientific">Sphingomonas melonis</name>
    <dbReference type="NCBI Taxonomy" id="152682"/>
    <lineage>
        <taxon>Bacteria</taxon>
        <taxon>Pseudomonadati</taxon>
        <taxon>Pseudomonadota</taxon>
        <taxon>Alphaproteobacteria</taxon>
        <taxon>Sphingomonadales</taxon>
        <taxon>Sphingomonadaceae</taxon>
        <taxon>Sphingomonas</taxon>
    </lineage>
</organism>
<sequence length="103" mass="11019">MARLIVRDRATNRVRLDSNTNAMLHLGTASIGGAGTAQSGTITDDRFSWGTGVVFTLLGGFVGRDGYEAVFTFSGNTLTWRYPRSGSNAAERAPTTFLYGVVP</sequence>
<protein>
    <submittedName>
        <fullName evidence="1">Uncharacterized protein</fullName>
    </submittedName>
</protein>